<dbReference type="Proteomes" id="UP000276526">
    <property type="component" value="Unassembled WGS sequence"/>
</dbReference>
<accession>A0A3R8PCN4</accession>
<dbReference type="EMBL" id="PQNK01000004">
    <property type="protein sequence ID" value="RRO87234.1"/>
    <property type="molecule type" value="Genomic_DNA"/>
</dbReference>
<evidence type="ECO:0000313" key="3">
    <source>
        <dbReference type="EMBL" id="RRO87234.1"/>
    </source>
</evidence>
<feature type="compositionally biased region" description="Low complexity" evidence="1">
    <location>
        <begin position="35"/>
        <end position="72"/>
    </location>
</feature>
<keyword evidence="2" id="KW-0472">Membrane</keyword>
<dbReference type="AlphaFoldDB" id="A0A3R8PCN4"/>
<dbReference type="RefSeq" id="WP_185738944.1">
    <property type="nucleotide sequence ID" value="NZ_JAPJOD010000141.1"/>
</dbReference>
<feature type="transmembrane region" description="Helical" evidence="2">
    <location>
        <begin position="107"/>
        <end position="126"/>
    </location>
</feature>
<evidence type="ECO:0000256" key="1">
    <source>
        <dbReference type="SAM" id="MobiDB-lite"/>
    </source>
</evidence>
<feature type="region of interest" description="Disordered" evidence="1">
    <location>
        <begin position="1"/>
        <end position="72"/>
    </location>
</feature>
<organism evidence="3 4">
    <name type="scientific">Corynebacterium bovis</name>
    <dbReference type="NCBI Taxonomy" id="36808"/>
    <lineage>
        <taxon>Bacteria</taxon>
        <taxon>Bacillati</taxon>
        <taxon>Actinomycetota</taxon>
        <taxon>Actinomycetes</taxon>
        <taxon>Mycobacteriales</taxon>
        <taxon>Corynebacteriaceae</taxon>
        <taxon>Corynebacterium</taxon>
    </lineage>
</organism>
<gene>
    <name evidence="3" type="ORF">CXF48_03410</name>
</gene>
<evidence type="ECO:0000256" key="2">
    <source>
        <dbReference type="SAM" id="Phobius"/>
    </source>
</evidence>
<reference evidence="3 4" key="1">
    <citation type="submission" date="2018-01" db="EMBL/GenBank/DDBJ databases">
        <title>Twenty Corynebacterium bovis Genomes.</title>
        <authorList>
            <person name="Gulvik C.A."/>
        </authorList>
    </citation>
    <scope>NUCLEOTIDE SEQUENCE [LARGE SCALE GENOMIC DNA]</scope>
    <source>
        <strain evidence="3 4">F6900</strain>
    </source>
</reference>
<feature type="transmembrane region" description="Helical" evidence="2">
    <location>
        <begin position="233"/>
        <end position="253"/>
    </location>
</feature>
<keyword evidence="2" id="KW-1133">Transmembrane helix</keyword>
<evidence type="ECO:0000313" key="4">
    <source>
        <dbReference type="Proteomes" id="UP000276526"/>
    </source>
</evidence>
<name>A0A3R8PCN4_9CORY</name>
<protein>
    <submittedName>
        <fullName evidence="3">Uncharacterized protein</fullName>
    </submittedName>
</protein>
<keyword evidence="2" id="KW-0812">Transmembrane</keyword>
<proteinExistence type="predicted"/>
<sequence length="258" mass="26202">MSESFTGTPADRHGSGRHSLPGSEPSGRGRHHADPPAGSYAGSYAAADAPADTPAAQPYPGSSAAAGAAADTPAAQPYPGSYAAADAGAARPAPAAEARTSKFRGAGLVPGVLFIVVAAACYYLNLASFTPATDSMDVRAGKDYYLAQVENLSGAPVSSCTPVDASGADVSDAVGGTEDLDGAKVTPSLAERRYVVEKLRFTRDVQGFHMDCDVKGVYITERAPGTLRIMARVAVPAMFLGVVSVVGALAALAKRRSA</sequence>
<comment type="caution">
    <text evidence="3">The sequence shown here is derived from an EMBL/GenBank/DDBJ whole genome shotgun (WGS) entry which is preliminary data.</text>
</comment>